<accession>A0ABW5SBL8</accession>
<name>A0ABW5SBL8_9FLAO</name>
<dbReference type="InterPro" id="IPR011990">
    <property type="entry name" value="TPR-like_helical_dom_sf"/>
</dbReference>
<protein>
    <submittedName>
        <fullName evidence="1">Tetratricopeptide repeat protein</fullName>
    </submittedName>
</protein>
<dbReference type="InterPro" id="IPR019734">
    <property type="entry name" value="TPR_rpt"/>
</dbReference>
<dbReference type="SUPFAM" id="SSF48452">
    <property type="entry name" value="TPR-like"/>
    <property type="match status" value="1"/>
</dbReference>
<reference evidence="2" key="1">
    <citation type="journal article" date="2019" name="Int. J. Syst. Evol. Microbiol.">
        <title>The Global Catalogue of Microorganisms (GCM) 10K type strain sequencing project: providing services to taxonomists for standard genome sequencing and annotation.</title>
        <authorList>
            <consortium name="The Broad Institute Genomics Platform"/>
            <consortium name="The Broad Institute Genome Sequencing Center for Infectious Disease"/>
            <person name="Wu L."/>
            <person name="Ma J."/>
        </authorList>
    </citation>
    <scope>NUCLEOTIDE SEQUENCE [LARGE SCALE GENOMIC DNA]</scope>
    <source>
        <strain evidence="2">KCTC 42255</strain>
    </source>
</reference>
<dbReference type="Proteomes" id="UP001597357">
    <property type="component" value="Unassembled WGS sequence"/>
</dbReference>
<dbReference type="SMART" id="SM00028">
    <property type="entry name" value="TPR"/>
    <property type="match status" value="4"/>
</dbReference>
<organism evidence="1 2">
    <name type="scientific">Mesonia sediminis</name>
    <dbReference type="NCBI Taxonomy" id="1703946"/>
    <lineage>
        <taxon>Bacteria</taxon>
        <taxon>Pseudomonadati</taxon>
        <taxon>Bacteroidota</taxon>
        <taxon>Flavobacteriia</taxon>
        <taxon>Flavobacteriales</taxon>
        <taxon>Flavobacteriaceae</taxon>
        <taxon>Mesonia</taxon>
    </lineage>
</organism>
<comment type="caution">
    <text evidence="1">The sequence shown here is derived from an EMBL/GenBank/DDBJ whole genome shotgun (WGS) entry which is preliminary data.</text>
</comment>
<dbReference type="RefSeq" id="WP_379044017.1">
    <property type="nucleotide sequence ID" value="NZ_JBHULZ010000018.1"/>
</dbReference>
<keyword evidence="2" id="KW-1185">Reference proteome</keyword>
<proteinExistence type="predicted"/>
<evidence type="ECO:0000313" key="1">
    <source>
        <dbReference type="EMBL" id="MFD2696984.1"/>
    </source>
</evidence>
<gene>
    <name evidence="1" type="ORF">ACFSQ0_03190</name>
</gene>
<dbReference type="Pfam" id="PF13181">
    <property type="entry name" value="TPR_8"/>
    <property type="match status" value="1"/>
</dbReference>
<dbReference type="EMBL" id="JBHULZ010000018">
    <property type="protein sequence ID" value="MFD2696984.1"/>
    <property type="molecule type" value="Genomic_DNA"/>
</dbReference>
<evidence type="ECO:0000313" key="2">
    <source>
        <dbReference type="Proteomes" id="UP001597357"/>
    </source>
</evidence>
<dbReference type="Gene3D" id="1.25.40.10">
    <property type="entry name" value="Tetratricopeptide repeat domain"/>
    <property type="match status" value="1"/>
</dbReference>
<sequence length="201" mass="23540">MITSCKDTDNSNNIKIISESPYIYYIFDENGMHCFDERFQQNDTISKISNSGREYYFNNEIEKAENQINEGLKIDSLDPILNNDLANIYKENKKFEKSIIHYNKAIKISDSIYFPPLINLADLYATLGEQSKSEKIYFYIINNNESKIYQGIAFYGLANMYYKYGYIDKAKSNLKTAKKLVQKDKNILKKLTELKVKINQY</sequence>